<sequence>MYITPQNGMRIMEPATGQTIFYANGWQRAETPAIPSGGQIVDAEARQAIDHLIQSLRSAGILSAP</sequence>
<accession>A0A845B311</accession>
<name>A0A845B311_9SPHN</name>
<organism evidence="1 2">
    <name type="scientific">Allopontixanthobacter sediminis</name>
    <dbReference type="NCBI Taxonomy" id="1689985"/>
    <lineage>
        <taxon>Bacteria</taxon>
        <taxon>Pseudomonadati</taxon>
        <taxon>Pseudomonadota</taxon>
        <taxon>Alphaproteobacteria</taxon>
        <taxon>Sphingomonadales</taxon>
        <taxon>Erythrobacteraceae</taxon>
        <taxon>Allopontixanthobacter</taxon>
    </lineage>
</organism>
<protein>
    <submittedName>
        <fullName evidence="1">Uncharacterized protein</fullName>
    </submittedName>
</protein>
<keyword evidence="2" id="KW-1185">Reference proteome</keyword>
<dbReference type="OrthoDB" id="564699at2"/>
<dbReference type="Proteomes" id="UP000431922">
    <property type="component" value="Unassembled WGS sequence"/>
</dbReference>
<dbReference type="AlphaFoldDB" id="A0A845B311"/>
<reference evidence="1 2" key="1">
    <citation type="submission" date="2019-12" db="EMBL/GenBank/DDBJ databases">
        <title>Genomic-based taxomic classification of the family Erythrobacteraceae.</title>
        <authorList>
            <person name="Xu L."/>
        </authorList>
    </citation>
    <scope>NUCLEOTIDE SEQUENCE [LARGE SCALE GENOMIC DNA]</scope>
    <source>
        <strain evidence="1 2">KCTC 42453</strain>
    </source>
</reference>
<dbReference type="EMBL" id="WTYL01000002">
    <property type="protein sequence ID" value="MXP44728.1"/>
    <property type="molecule type" value="Genomic_DNA"/>
</dbReference>
<proteinExistence type="predicted"/>
<comment type="caution">
    <text evidence="1">The sequence shown here is derived from an EMBL/GenBank/DDBJ whole genome shotgun (WGS) entry which is preliminary data.</text>
</comment>
<evidence type="ECO:0000313" key="2">
    <source>
        <dbReference type="Proteomes" id="UP000431922"/>
    </source>
</evidence>
<evidence type="ECO:0000313" key="1">
    <source>
        <dbReference type="EMBL" id="MXP44728.1"/>
    </source>
</evidence>
<gene>
    <name evidence="1" type="ORF">GRI65_09700</name>
</gene>